<organism evidence="2 3">
    <name type="scientific">Paragonimus heterotremus</name>
    <dbReference type="NCBI Taxonomy" id="100268"/>
    <lineage>
        <taxon>Eukaryota</taxon>
        <taxon>Metazoa</taxon>
        <taxon>Spiralia</taxon>
        <taxon>Lophotrochozoa</taxon>
        <taxon>Platyhelminthes</taxon>
        <taxon>Trematoda</taxon>
        <taxon>Digenea</taxon>
        <taxon>Plagiorchiida</taxon>
        <taxon>Troglotremata</taxon>
        <taxon>Troglotrematidae</taxon>
        <taxon>Paragonimus</taxon>
    </lineage>
</organism>
<evidence type="ECO:0000313" key="3">
    <source>
        <dbReference type="Proteomes" id="UP000748531"/>
    </source>
</evidence>
<evidence type="ECO:0000256" key="1">
    <source>
        <dbReference type="ARBA" id="ARBA00023002"/>
    </source>
</evidence>
<dbReference type="AlphaFoldDB" id="A0A8J4SSH6"/>
<accession>A0A8J4SSH6</accession>
<dbReference type="Gene3D" id="3.40.50.720">
    <property type="entry name" value="NAD(P)-binding Rossmann-like Domain"/>
    <property type="match status" value="1"/>
</dbReference>
<dbReference type="OrthoDB" id="191139at2759"/>
<protein>
    <submittedName>
        <fullName evidence="2">Retinol dehydrogenase 11</fullName>
    </submittedName>
</protein>
<gene>
    <name evidence="2" type="ORF">PHET_01281</name>
</gene>
<dbReference type="PANTHER" id="PTHR43157:SF31">
    <property type="entry name" value="PHOSPHATIDYLINOSITOL-GLYCAN BIOSYNTHESIS CLASS F PROTEIN"/>
    <property type="match status" value="1"/>
</dbReference>
<keyword evidence="1" id="KW-0560">Oxidoreductase</keyword>
<dbReference type="InterPro" id="IPR036291">
    <property type="entry name" value="NAD(P)-bd_dom_sf"/>
</dbReference>
<name>A0A8J4SSH6_9TREM</name>
<reference evidence="2" key="1">
    <citation type="submission" date="2019-05" db="EMBL/GenBank/DDBJ databases">
        <title>Annotation for the trematode Paragonimus heterotremus.</title>
        <authorList>
            <person name="Choi Y.-J."/>
        </authorList>
    </citation>
    <scope>NUCLEOTIDE SEQUENCE</scope>
    <source>
        <strain evidence="2">LC</strain>
    </source>
</reference>
<dbReference type="PANTHER" id="PTHR43157">
    <property type="entry name" value="PHOSPHATIDYLINOSITOL-GLYCAN BIOSYNTHESIS CLASS F PROTEIN-RELATED"/>
    <property type="match status" value="1"/>
</dbReference>
<sequence length="346" mass="38579">MIFWLPRWLKILSTAGLLALMFRWFRRRTVICNCHPACIKHVVITGANSGIGFAAALELARLNWHVTLACRNLDAAECVRKEITQSTNNKHITVRKLDLTQRASIDEFVKTLATIPVHVLINNAGLMASTARPVDSFGGVNVDTATNYLGTFYLTHLMLPYLRQVRDDTSHYPRVIFVTSALSSKGNVDDILRPWTPEAPWNVTQAYANSKLACCLFARELHRRFGSGPNKWVNVYCLFTGGMVNTGLSREIISQYSLPSQWVLRLLSRMLLKTPHAGCQSLVHCAVSQNVTSAHCMNTTLTGCNVSGSGLLYSNCAPIPWPTAMQNGHVSQLLWKQTIDFLGLYD</sequence>
<dbReference type="Proteomes" id="UP000748531">
    <property type="component" value="Unassembled WGS sequence"/>
</dbReference>
<dbReference type="EMBL" id="LUCH01000425">
    <property type="protein sequence ID" value="KAF5405183.1"/>
    <property type="molecule type" value="Genomic_DNA"/>
</dbReference>
<dbReference type="PRINTS" id="PR00081">
    <property type="entry name" value="GDHRDH"/>
</dbReference>
<keyword evidence="3" id="KW-1185">Reference proteome</keyword>
<evidence type="ECO:0000313" key="2">
    <source>
        <dbReference type="EMBL" id="KAF5405183.1"/>
    </source>
</evidence>
<dbReference type="Pfam" id="PF00106">
    <property type="entry name" value="adh_short"/>
    <property type="match status" value="1"/>
</dbReference>
<dbReference type="InterPro" id="IPR002347">
    <property type="entry name" value="SDR_fam"/>
</dbReference>
<proteinExistence type="predicted"/>
<dbReference type="SUPFAM" id="SSF51735">
    <property type="entry name" value="NAD(P)-binding Rossmann-fold domains"/>
    <property type="match status" value="1"/>
</dbReference>
<dbReference type="GO" id="GO:0016491">
    <property type="term" value="F:oxidoreductase activity"/>
    <property type="evidence" value="ECO:0007669"/>
    <property type="project" value="UniProtKB-KW"/>
</dbReference>
<comment type="caution">
    <text evidence="2">The sequence shown here is derived from an EMBL/GenBank/DDBJ whole genome shotgun (WGS) entry which is preliminary data.</text>
</comment>